<evidence type="ECO:0000313" key="4">
    <source>
        <dbReference type="Proteomes" id="UP000052268"/>
    </source>
</evidence>
<dbReference type="InterPro" id="IPR012373">
    <property type="entry name" value="Ferrdict_sens_TM"/>
</dbReference>
<keyword evidence="1" id="KW-0812">Transmembrane</keyword>
<dbReference type="Proteomes" id="UP000052268">
    <property type="component" value="Unassembled WGS sequence"/>
</dbReference>
<dbReference type="GO" id="GO:0016989">
    <property type="term" value="F:sigma factor antagonist activity"/>
    <property type="evidence" value="ECO:0007669"/>
    <property type="project" value="TreeGrafter"/>
</dbReference>
<evidence type="ECO:0000259" key="2">
    <source>
        <dbReference type="Pfam" id="PF04773"/>
    </source>
</evidence>
<sequence length="317" mass="34036">MSRRAVLMDAARWAMREDDAALDEAPPAAAAEVQAVLDDPALGEALAELDGIGRLSDAQVLAMRQGRRRALGAGLASVLVALVGIGGWNHDWAGVASVPREHFETRRGEQMTIELADGSTLQLDGATALDVEIGGGHRIVELQRGEAYFDVAHDAAHPFEVRAGDSSTRVLGTAFTLNRDSRDVKLAVYRGAVRFGGYRTGREGVVVPAGWRSRFSGGVAQSPTRFDAAQQDWRQSWIDTDDMRLGELVDALNRRQGPEIIAPSAELAAIPLAGRFKLDDARGLLTVMGDVYGFRVETTQGRLRLVAAASDAKAPLN</sequence>
<dbReference type="RefSeq" id="WP_059153085.1">
    <property type="nucleotide sequence ID" value="NZ_KQ130457.1"/>
</dbReference>
<dbReference type="PIRSF" id="PIRSF018266">
    <property type="entry name" value="FecR"/>
    <property type="match status" value="1"/>
</dbReference>
<protein>
    <recommendedName>
        <fullName evidence="2">FecR protein domain-containing protein</fullName>
    </recommendedName>
</protein>
<dbReference type="Gene3D" id="2.60.120.1440">
    <property type="match status" value="1"/>
</dbReference>
<keyword evidence="1" id="KW-0472">Membrane</keyword>
<evidence type="ECO:0000256" key="1">
    <source>
        <dbReference type="SAM" id="Phobius"/>
    </source>
</evidence>
<evidence type="ECO:0000313" key="3">
    <source>
        <dbReference type="EMBL" id="KMS51921.1"/>
    </source>
</evidence>
<feature type="transmembrane region" description="Helical" evidence="1">
    <location>
        <begin position="70"/>
        <end position="88"/>
    </location>
</feature>
<comment type="caution">
    <text evidence="3">The sequence shown here is derived from an EMBL/GenBank/DDBJ whole genome shotgun (WGS) entry which is preliminary data.</text>
</comment>
<reference evidence="3 4" key="1">
    <citation type="journal article" date="2015" name="G3 (Bethesda)">
        <title>Insights into Ongoing Evolution of the Hexachlorocyclohexane Catabolic Pathway from Comparative Genomics of Ten Sphingomonadaceae Strains.</title>
        <authorList>
            <person name="Pearce S.L."/>
            <person name="Oakeshott J.G."/>
            <person name="Pandey G."/>
        </authorList>
    </citation>
    <scope>NUCLEOTIDE SEQUENCE [LARGE SCALE GENOMIC DNA]</scope>
    <source>
        <strain evidence="3 4">LL02</strain>
    </source>
</reference>
<feature type="domain" description="FecR protein" evidence="2">
    <location>
        <begin position="103"/>
        <end position="194"/>
    </location>
</feature>
<accession>A0A0J7XIQ6</accession>
<gene>
    <name evidence="3" type="ORF">V474_02430</name>
</gene>
<dbReference type="InterPro" id="IPR006860">
    <property type="entry name" value="FecR"/>
</dbReference>
<dbReference type="AlphaFoldDB" id="A0A0J7XIQ6"/>
<dbReference type="PANTHER" id="PTHR30273">
    <property type="entry name" value="PERIPLASMIC SIGNAL SENSOR AND SIGMA FACTOR ACTIVATOR FECR-RELATED"/>
    <property type="match status" value="1"/>
</dbReference>
<name>A0A0J7XIQ6_9SPHN</name>
<dbReference type="PANTHER" id="PTHR30273:SF2">
    <property type="entry name" value="PROTEIN FECR"/>
    <property type="match status" value="1"/>
</dbReference>
<dbReference type="OrthoDB" id="9798846at2"/>
<keyword evidence="4" id="KW-1185">Reference proteome</keyword>
<dbReference type="EMBL" id="JACU01000010">
    <property type="protein sequence ID" value="KMS51921.1"/>
    <property type="molecule type" value="Genomic_DNA"/>
</dbReference>
<dbReference type="Pfam" id="PF04773">
    <property type="entry name" value="FecR"/>
    <property type="match status" value="1"/>
</dbReference>
<keyword evidence="1" id="KW-1133">Transmembrane helix</keyword>
<dbReference type="PATRIC" id="fig|1114963.3.peg.4105"/>
<organism evidence="3 4">
    <name type="scientific">Novosphingobium barchaimii LL02</name>
    <dbReference type="NCBI Taxonomy" id="1114963"/>
    <lineage>
        <taxon>Bacteria</taxon>
        <taxon>Pseudomonadati</taxon>
        <taxon>Pseudomonadota</taxon>
        <taxon>Alphaproteobacteria</taxon>
        <taxon>Sphingomonadales</taxon>
        <taxon>Sphingomonadaceae</taxon>
        <taxon>Novosphingobium</taxon>
    </lineage>
</organism>
<proteinExistence type="predicted"/>